<evidence type="ECO:0000256" key="4">
    <source>
        <dbReference type="ARBA" id="ARBA00022989"/>
    </source>
</evidence>
<feature type="transmembrane region" description="Helical" evidence="7">
    <location>
        <begin position="435"/>
        <end position="452"/>
    </location>
</feature>
<feature type="domain" description="SPX" evidence="9">
    <location>
        <begin position="1"/>
        <end position="285"/>
    </location>
</feature>
<evidence type="ECO:0000256" key="6">
    <source>
        <dbReference type="SAM" id="Coils"/>
    </source>
</evidence>
<dbReference type="GO" id="GO:0005794">
    <property type="term" value="C:Golgi apparatus"/>
    <property type="evidence" value="ECO:0007669"/>
    <property type="project" value="TreeGrafter"/>
</dbReference>
<reference evidence="10 11" key="1">
    <citation type="submission" date="2016-07" db="EMBL/GenBank/DDBJ databases">
        <title>Pervasive Adenine N6-methylation of Active Genes in Fungi.</title>
        <authorList>
            <consortium name="DOE Joint Genome Institute"/>
            <person name="Mondo S.J."/>
            <person name="Dannebaum R.O."/>
            <person name="Kuo R.C."/>
            <person name="Labutti K."/>
            <person name="Haridas S."/>
            <person name="Kuo A."/>
            <person name="Salamov A."/>
            <person name="Ahrendt S.R."/>
            <person name="Lipzen A."/>
            <person name="Sullivan W."/>
            <person name="Andreopoulos W.B."/>
            <person name="Clum A."/>
            <person name="Lindquist E."/>
            <person name="Daum C."/>
            <person name="Ramamoorthy G.K."/>
            <person name="Gryganskyi A."/>
            <person name="Culley D."/>
            <person name="Magnuson J.K."/>
            <person name="James T.Y."/>
            <person name="O'Malley M.A."/>
            <person name="Stajich J.E."/>
            <person name="Spatafora J.W."/>
            <person name="Visel A."/>
            <person name="Grigoriev I.V."/>
        </authorList>
    </citation>
    <scope>NUCLEOTIDE SEQUENCE [LARGE SCALE GENOMIC DNA]</scope>
    <source>
        <strain evidence="10 11">CBS 931.73</strain>
    </source>
</reference>
<feature type="transmembrane region" description="Helical" evidence="7">
    <location>
        <begin position="334"/>
        <end position="355"/>
    </location>
</feature>
<evidence type="ECO:0000259" key="9">
    <source>
        <dbReference type="PROSITE" id="PS51382"/>
    </source>
</evidence>
<protein>
    <submittedName>
        <fullName evidence="10">EXS-domain-containing protein</fullName>
    </submittedName>
</protein>
<dbReference type="InterPro" id="IPR004342">
    <property type="entry name" value="EXS_C"/>
</dbReference>
<feature type="transmembrane region" description="Helical" evidence="7">
    <location>
        <begin position="410"/>
        <end position="428"/>
    </location>
</feature>
<dbReference type="Proteomes" id="UP000193498">
    <property type="component" value="Unassembled WGS sequence"/>
</dbReference>
<evidence type="ECO:0000256" key="2">
    <source>
        <dbReference type="ARBA" id="ARBA00009665"/>
    </source>
</evidence>
<organism evidence="10 11">
    <name type="scientific">Basidiobolus meristosporus CBS 931.73</name>
    <dbReference type="NCBI Taxonomy" id="1314790"/>
    <lineage>
        <taxon>Eukaryota</taxon>
        <taxon>Fungi</taxon>
        <taxon>Fungi incertae sedis</taxon>
        <taxon>Zoopagomycota</taxon>
        <taxon>Entomophthoromycotina</taxon>
        <taxon>Basidiobolomycetes</taxon>
        <taxon>Basidiobolales</taxon>
        <taxon>Basidiobolaceae</taxon>
        <taxon>Basidiobolus</taxon>
    </lineage>
</organism>
<comment type="similarity">
    <text evidence="2">Belongs to the SYG1 (TC 2.A.94) family.</text>
</comment>
<evidence type="ECO:0000256" key="5">
    <source>
        <dbReference type="ARBA" id="ARBA00023136"/>
    </source>
</evidence>
<dbReference type="GO" id="GO:0005886">
    <property type="term" value="C:plasma membrane"/>
    <property type="evidence" value="ECO:0007669"/>
    <property type="project" value="TreeGrafter"/>
</dbReference>
<dbReference type="CDD" id="cd14475">
    <property type="entry name" value="SPX_SYG1_like"/>
    <property type="match status" value="1"/>
</dbReference>
<evidence type="ECO:0000256" key="7">
    <source>
        <dbReference type="SAM" id="Phobius"/>
    </source>
</evidence>
<evidence type="ECO:0000313" key="11">
    <source>
        <dbReference type="Proteomes" id="UP000193498"/>
    </source>
</evidence>
<dbReference type="PANTHER" id="PTHR10783:SF103">
    <property type="entry name" value="SOLUTE CARRIER FAMILY 53 MEMBER 1"/>
    <property type="match status" value="1"/>
</dbReference>
<feature type="domain" description="EXS" evidence="8">
    <location>
        <begin position="431"/>
        <end position="631"/>
    </location>
</feature>
<keyword evidence="5 7" id="KW-0472">Membrane</keyword>
<feature type="transmembrane region" description="Helical" evidence="7">
    <location>
        <begin position="546"/>
        <end position="564"/>
    </location>
</feature>
<evidence type="ECO:0000256" key="3">
    <source>
        <dbReference type="ARBA" id="ARBA00022692"/>
    </source>
</evidence>
<gene>
    <name evidence="10" type="ORF">K493DRAFT_298384</name>
</gene>
<dbReference type="InParanoid" id="A0A1Y1YTL7"/>
<dbReference type="Pfam" id="PF03124">
    <property type="entry name" value="EXS"/>
    <property type="match status" value="1"/>
</dbReference>
<keyword evidence="11" id="KW-1185">Reference proteome</keyword>
<dbReference type="GO" id="GO:0000822">
    <property type="term" value="F:inositol hexakisphosphate binding"/>
    <property type="evidence" value="ECO:0007669"/>
    <property type="project" value="TreeGrafter"/>
</dbReference>
<dbReference type="GO" id="GO:0006817">
    <property type="term" value="P:phosphate ion transport"/>
    <property type="evidence" value="ECO:0007669"/>
    <property type="project" value="TreeGrafter"/>
</dbReference>
<keyword evidence="4 7" id="KW-1133">Transmembrane helix</keyword>
<keyword evidence="3 7" id="KW-0812">Transmembrane</keyword>
<dbReference type="EMBL" id="MCFE01000070">
    <property type="protein sequence ID" value="ORY01378.1"/>
    <property type="molecule type" value="Genomic_DNA"/>
</dbReference>
<keyword evidence="6" id="KW-0175">Coiled coil</keyword>
<evidence type="ECO:0000313" key="10">
    <source>
        <dbReference type="EMBL" id="ORY01378.1"/>
    </source>
</evidence>
<dbReference type="GO" id="GO:0016036">
    <property type="term" value="P:cellular response to phosphate starvation"/>
    <property type="evidence" value="ECO:0007669"/>
    <property type="project" value="TreeGrafter"/>
</dbReference>
<comment type="subcellular location">
    <subcellularLocation>
        <location evidence="1">Membrane</location>
        <topology evidence="1">Multi-pass membrane protein</topology>
    </subcellularLocation>
</comment>
<dbReference type="InterPro" id="IPR004331">
    <property type="entry name" value="SPX_dom"/>
</dbReference>
<dbReference type="PANTHER" id="PTHR10783">
    <property type="entry name" value="XENOTROPIC AND POLYTROPIC RETROVIRUS RECEPTOR 1-RELATED"/>
    <property type="match status" value="1"/>
</dbReference>
<dbReference type="Pfam" id="PF03105">
    <property type="entry name" value="SPX"/>
    <property type="match status" value="2"/>
</dbReference>
<dbReference type="PROSITE" id="PS51380">
    <property type="entry name" value="EXS"/>
    <property type="match status" value="1"/>
</dbReference>
<feature type="transmembrane region" description="Helical" evidence="7">
    <location>
        <begin position="472"/>
        <end position="489"/>
    </location>
</feature>
<feature type="transmembrane region" description="Helical" evidence="7">
    <location>
        <begin position="501"/>
        <end position="518"/>
    </location>
</feature>
<dbReference type="STRING" id="1314790.A0A1Y1YTL7"/>
<evidence type="ECO:0000256" key="1">
    <source>
        <dbReference type="ARBA" id="ARBA00004141"/>
    </source>
</evidence>
<name>A0A1Y1YTL7_9FUNG</name>
<dbReference type="AlphaFoldDB" id="A0A1Y1YTL7"/>
<sequence length="655" mass="76428">MKFAKYLEAESVPEWKQKYIDYRALKKALKRIEEKQGPLKSRPTLLFSPVLKPSAEAHHASGSSLEQRRASSGNVGIFFRCNSQADGIKKAKAPEQVPFLRSRTLDALSMPSYTLSMSENSETSSRLQIELARRSPEERRFFDLLDKELEKICQFYDEKEKEAVKRLYALREQVLVLEAATATVEAGISLSHADHSKKDDHDHDCDGCELLYNDSVDLEEVERRREEIANNEKALKHKLEKALLEFYRSVELLKNYKILNHTGFMKILKKFEKTTHWKCSQLYMAKAEKQNFVASTILDKIITQTEILYTDVFDGKSRKEAMDSLRIPDLKKRIYGGLLMPIIFTALFGINIYVWSKNNVNYRFIFEFDPRDHLHRHQFLELPAFFFMIYSYISSFTFSNPFPNHIAPNTYPLILLMACAYICNWADLESNCNIHAYWITMYIPTLPAWWRFLQCLRRYYDSGDTYHLINAGKYISSMILLWAAAGARIKGSVGLRSTQAHALWIFCAIVASCYTYAWDIKMDWGFLEPNHKHRFLRKDLAYPWKWAYYFAIVSNLFLRFSWVVTASKSVLGTGWDPRLVAFFLGLGEVYRRFQWNFFRMENEHINNVGRYRAIKEIPLPFAINTTEKAIAHGLIGTELKEHHESSHRGIMPHEE</sequence>
<evidence type="ECO:0000259" key="8">
    <source>
        <dbReference type="PROSITE" id="PS51380"/>
    </source>
</evidence>
<proteinExistence type="inferred from homology"/>
<comment type="caution">
    <text evidence="10">The sequence shown here is derived from an EMBL/GenBank/DDBJ whole genome shotgun (WGS) entry which is preliminary data.</text>
</comment>
<feature type="transmembrane region" description="Helical" evidence="7">
    <location>
        <begin position="379"/>
        <end position="398"/>
    </location>
</feature>
<feature type="coiled-coil region" evidence="6">
    <location>
        <begin position="218"/>
        <end position="245"/>
    </location>
</feature>
<dbReference type="OrthoDB" id="9970435at2759"/>
<accession>A0A1Y1YTL7</accession>
<dbReference type="PROSITE" id="PS51382">
    <property type="entry name" value="SPX"/>
    <property type="match status" value="1"/>
</dbReference>